<protein>
    <recommendedName>
        <fullName evidence="4">Lipoprotein</fullName>
    </recommendedName>
</protein>
<comment type="caution">
    <text evidence="2">The sequence shown here is derived from an EMBL/GenBank/DDBJ whole genome shotgun (WGS) entry which is preliminary data.</text>
</comment>
<evidence type="ECO:0008006" key="4">
    <source>
        <dbReference type="Google" id="ProtNLM"/>
    </source>
</evidence>
<evidence type="ECO:0000313" key="3">
    <source>
        <dbReference type="Proteomes" id="UP000305760"/>
    </source>
</evidence>
<reference evidence="2 3" key="1">
    <citation type="submission" date="2019-03" db="EMBL/GenBank/DDBJ databases">
        <title>Arenimonas daejeonensis sp. nov., isolated from compost.</title>
        <authorList>
            <person name="Jeon C.O."/>
        </authorList>
    </citation>
    <scope>NUCLEOTIDE SEQUENCE [LARGE SCALE GENOMIC DNA]</scope>
    <source>
        <strain evidence="2 3">R29</strain>
    </source>
</reference>
<keyword evidence="1" id="KW-0732">Signal</keyword>
<dbReference type="Proteomes" id="UP000305760">
    <property type="component" value="Unassembled WGS sequence"/>
</dbReference>
<dbReference type="AlphaFoldDB" id="A0A5C4RQ19"/>
<name>A0A5C4RQ19_9GAMM</name>
<evidence type="ECO:0000256" key="1">
    <source>
        <dbReference type="SAM" id="SignalP"/>
    </source>
</evidence>
<dbReference type="PROSITE" id="PS51257">
    <property type="entry name" value="PROKAR_LIPOPROTEIN"/>
    <property type="match status" value="1"/>
</dbReference>
<accession>A0A5C4RQ19</accession>
<proteinExistence type="predicted"/>
<feature type="signal peptide" evidence="1">
    <location>
        <begin position="1"/>
        <end position="19"/>
    </location>
</feature>
<organism evidence="2 3">
    <name type="scientific">Arenimonas terrae</name>
    <dbReference type="NCBI Taxonomy" id="2546226"/>
    <lineage>
        <taxon>Bacteria</taxon>
        <taxon>Pseudomonadati</taxon>
        <taxon>Pseudomonadota</taxon>
        <taxon>Gammaproteobacteria</taxon>
        <taxon>Lysobacterales</taxon>
        <taxon>Lysobacteraceae</taxon>
        <taxon>Arenimonas</taxon>
    </lineage>
</organism>
<dbReference type="OrthoDB" id="5975962at2"/>
<evidence type="ECO:0000313" key="2">
    <source>
        <dbReference type="EMBL" id="TNJ32737.1"/>
    </source>
</evidence>
<gene>
    <name evidence="2" type="ORF">E1B00_15190</name>
</gene>
<keyword evidence="3" id="KW-1185">Reference proteome</keyword>
<feature type="chain" id="PRO_5023058695" description="Lipoprotein" evidence="1">
    <location>
        <begin position="20"/>
        <end position="171"/>
    </location>
</feature>
<dbReference type="EMBL" id="SMDR01000005">
    <property type="protein sequence ID" value="TNJ32737.1"/>
    <property type="molecule type" value="Genomic_DNA"/>
</dbReference>
<sequence>MSFPRFLLVAALLSAALCACGKAQDSAAEALAEQALEAQADAARAEVQSTDGKHTLEMRTDEGRLQHTTGENVPLPADFPPDVVLPGDYTVVSVMRMGPSQSLVLRSPEPVADLVEHYKAGQSQHGWRETMSMQGPEGAALGFEKARRGMLVNLRPDPEGQTTVSLSLQAP</sequence>
<dbReference type="RefSeq" id="WP_139450363.1">
    <property type="nucleotide sequence ID" value="NZ_SMDR01000005.1"/>
</dbReference>